<evidence type="ECO:0000256" key="8">
    <source>
        <dbReference type="ARBA" id="ARBA00023012"/>
    </source>
</evidence>
<name>A0ABP8BJI7_9ACTN</name>
<feature type="transmembrane region" description="Helical" evidence="9">
    <location>
        <begin position="52"/>
        <end position="71"/>
    </location>
</feature>
<evidence type="ECO:0000256" key="7">
    <source>
        <dbReference type="ARBA" id="ARBA00022840"/>
    </source>
</evidence>
<dbReference type="Proteomes" id="UP001501251">
    <property type="component" value="Unassembled WGS sequence"/>
</dbReference>
<feature type="transmembrane region" description="Helical" evidence="9">
    <location>
        <begin position="117"/>
        <end position="133"/>
    </location>
</feature>
<evidence type="ECO:0000256" key="3">
    <source>
        <dbReference type="ARBA" id="ARBA00022553"/>
    </source>
</evidence>
<keyword evidence="3" id="KW-0597">Phosphoprotein</keyword>
<keyword evidence="4" id="KW-0808">Transferase</keyword>
<keyword evidence="9" id="KW-1133">Transmembrane helix</keyword>
<accession>A0ABP8BJI7</accession>
<dbReference type="PANTHER" id="PTHR24421">
    <property type="entry name" value="NITRATE/NITRITE SENSOR PROTEIN NARX-RELATED"/>
    <property type="match status" value="1"/>
</dbReference>
<evidence type="ECO:0000256" key="1">
    <source>
        <dbReference type="ARBA" id="ARBA00000085"/>
    </source>
</evidence>
<evidence type="ECO:0000313" key="11">
    <source>
        <dbReference type="EMBL" id="GAA4208458.1"/>
    </source>
</evidence>
<feature type="domain" description="Signal transduction histidine kinase subgroup 3 dimerisation and phosphoacceptor" evidence="10">
    <location>
        <begin position="187"/>
        <end position="252"/>
    </location>
</feature>
<keyword evidence="9" id="KW-0472">Membrane</keyword>
<dbReference type="InterPro" id="IPR011712">
    <property type="entry name" value="Sig_transdc_His_kin_sub3_dim/P"/>
</dbReference>
<keyword evidence="9" id="KW-0812">Transmembrane</keyword>
<dbReference type="PANTHER" id="PTHR24421:SF10">
    <property type="entry name" value="NITRATE_NITRITE SENSOR PROTEIN NARQ"/>
    <property type="match status" value="1"/>
</dbReference>
<evidence type="ECO:0000259" key="10">
    <source>
        <dbReference type="Pfam" id="PF07730"/>
    </source>
</evidence>
<dbReference type="InterPro" id="IPR050482">
    <property type="entry name" value="Sensor_HK_TwoCompSys"/>
</dbReference>
<comment type="catalytic activity">
    <reaction evidence="1">
        <text>ATP + protein L-histidine = ADP + protein N-phospho-L-histidine.</text>
        <dbReference type="EC" id="2.7.13.3"/>
    </reaction>
</comment>
<gene>
    <name evidence="11" type="ORF">GCM10022252_73560</name>
</gene>
<evidence type="ECO:0000256" key="9">
    <source>
        <dbReference type="SAM" id="Phobius"/>
    </source>
</evidence>
<feature type="transmembrane region" description="Helical" evidence="9">
    <location>
        <begin position="28"/>
        <end position="45"/>
    </location>
</feature>
<protein>
    <recommendedName>
        <fullName evidence="2">histidine kinase</fullName>
        <ecNumber evidence="2">2.7.13.3</ecNumber>
    </recommendedName>
</protein>
<dbReference type="SUPFAM" id="SSF55874">
    <property type="entry name" value="ATPase domain of HSP90 chaperone/DNA topoisomerase II/histidine kinase"/>
    <property type="match status" value="1"/>
</dbReference>
<dbReference type="InterPro" id="IPR036890">
    <property type="entry name" value="HATPase_C_sf"/>
</dbReference>
<dbReference type="Gene3D" id="3.30.565.10">
    <property type="entry name" value="Histidine kinase-like ATPase, C-terminal domain"/>
    <property type="match status" value="1"/>
</dbReference>
<dbReference type="Pfam" id="PF07730">
    <property type="entry name" value="HisKA_3"/>
    <property type="match status" value="1"/>
</dbReference>
<keyword evidence="12" id="KW-1185">Reference proteome</keyword>
<dbReference type="Gene3D" id="1.20.5.1930">
    <property type="match status" value="1"/>
</dbReference>
<reference evidence="12" key="1">
    <citation type="journal article" date="2019" name="Int. J. Syst. Evol. Microbiol.">
        <title>The Global Catalogue of Microorganisms (GCM) 10K type strain sequencing project: providing services to taxonomists for standard genome sequencing and annotation.</title>
        <authorList>
            <consortium name="The Broad Institute Genomics Platform"/>
            <consortium name="The Broad Institute Genome Sequencing Center for Infectious Disease"/>
            <person name="Wu L."/>
            <person name="Ma J."/>
        </authorList>
    </citation>
    <scope>NUCLEOTIDE SEQUENCE [LARGE SCALE GENOMIC DNA]</scope>
    <source>
        <strain evidence="12">JCM 17388</strain>
    </source>
</reference>
<evidence type="ECO:0000256" key="2">
    <source>
        <dbReference type="ARBA" id="ARBA00012438"/>
    </source>
</evidence>
<keyword evidence="5" id="KW-0547">Nucleotide-binding</keyword>
<dbReference type="GO" id="GO:0016301">
    <property type="term" value="F:kinase activity"/>
    <property type="evidence" value="ECO:0007669"/>
    <property type="project" value="UniProtKB-KW"/>
</dbReference>
<keyword evidence="8" id="KW-0902">Two-component regulatory system</keyword>
<keyword evidence="6 11" id="KW-0418">Kinase</keyword>
<proteinExistence type="predicted"/>
<feature type="transmembrane region" description="Helical" evidence="9">
    <location>
        <begin position="145"/>
        <end position="168"/>
    </location>
</feature>
<evidence type="ECO:0000256" key="4">
    <source>
        <dbReference type="ARBA" id="ARBA00022679"/>
    </source>
</evidence>
<organism evidence="11 12">
    <name type="scientific">Streptosporangium oxazolinicum</name>
    <dbReference type="NCBI Taxonomy" id="909287"/>
    <lineage>
        <taxon>Bacteria</taxon>
        <taxon>Bacillati</taxon>
        <taxon>Actinomycetota</taxon>
        <taxon>Actinomycetes</taxon>
        <taxon>Streptosporangiales</taxon>
        <taxon>Streptosporangiaceae</taxon>
        <taxon>Streptosporangium</taxon>
    </lineage>
</organism>
<evidence type="ECO:0000256" key="6">
    <source>
        <dbReference type="ARBA" id="ARBA00022777"/>
    </source>
</evidence>
<dbReference type="EC" id="2.7.13.3" evidence="2"/>
<comment type="caution">
    <text evidence="11">The sequence shown here is derived from an EMBL/GenBank/DDBJ whole genome shotgun (WGS) entry which is preliminary data.</text>
</comment>
<evidence type="ECO:0000313" key="12">
    <source>
        <dbReference type="Proteomes" id="UP001501251"/>
    </source>
</evidence>
<keyword evidence="7" id="KW-0067">ATP-binding</keyword>
<sequence>MAPWSESPAAVLTYISDMRLLLRDRDKFLIGAAVLSTGLGVLNLYYSLEWGWILAVLMLPALIVRVVWRSMPGWLLLSWVMFPTLVGDAAVVTRSAYLVVTTALAVVAASRPRRLDTVMMVVCLLSPFLIWLLETNDWHRGLGAWLWFGGLLIGWGFGHVVGRQFALIEELKRTPIRLTEAELAEDRQRIARDLHDLVGHSFSVVLLHLSGVRMLLASSPTAIEEAADALRQAEDLGRKGMDELRQALMLMHGGSHSLTPVGPGQLEHLLSTYRDAGMHIRIDVAGDIERVSAAPLIVLHDVLREALTNVAKHARSAEATIRIGIGHDGVEVRIENALGPRRRRAGGGMGLAGLDHRVAAIGGTFRARADHERWVVEARLPRRLAGASA</sequence>
<dbReference type="EMBL" id="BAABAQ010000019">
    <property type="protein sequence ID" value="GAA4208458.1"/>
    <property type="molecule type" value="Genomic_DNA"/>
</dbReference>
<evidence type="ECO:0000256" key="5">
    <source>
        <dbReference type="ARBA" id="ARBA00022741"/>
    </source>
</evidence>